<gene>
    <name evidence="1" type="ordered locus">TK2177</name>
</gene>
<sequence length="291" mass="32724">MKGRFLRVLAFIAILLLSLLALTYNYRKDACFSSPSCMLNRMDAERGLVVVYHKEGEWRVITYENGALSEITATLKRNLIVKRINVEKRQVKTGLNYSQVSFSIDDIPAHQDETAMIIKIDGKVRVLKGEEIKKILNQTWNFRDILKKFNGVRFIFVDRAKEPSIDGNPLVGGYLVMPSPSKCTYSTWVVAFENRGNDTLLALYPTWNVSGRVGNLSGPTINVTKIPENLTIPCSGQEILINASEIIINPFPTKLLDESNLRCPVVEKTTIYFNGTTKTLHYTKKCVVSGG</sequence>
<keyword evidence="2" id="KW-1185">Reference proteome</keyword>
<accession>Q5JHJ7</accession>
<dbReference type="EMBL" id="AP006878">
    <property type="protein sequence ID" value="BAD86366.1"/>
    <property type="molecule type" value="Genomic_DNA"/>
</dbReference>
<reference evidence="1 2" key="1">
    <citation type="journal article" date="2005" name="Genome Res.">
        <title>Complete genome sequence of the hyperthermophilic archaeon Thermococcus kodakaraensis KOD1 and comparison with Pyrococcus genomes.</title>
        <authorList>
            <person name="Fukui T."/>
            <person name="Atomi H."/>
            <person name="Kanai T."/>
            <person name="Matsumi R."/>
            <person name="Fujiwara S."/>
            <person name="Imanaka T."/>
        </authorList>
    </citation>
    <scope>NUCLEOTIDE SEQUENCE [LARGE SCALE GENOMIC DNA]</scope>
    <source>
        <strain evidence="2">ATCC BAA-918 / JCM 12380 / KOD1</strain>
    </source>
</reference>
<dbReference type="InParanoid" id="Q5JHJ7"/>
<dbReference type="HOGENOM" id="CLU_985608_0_0_2"/>
<dbReference type="STRING" id="69014.TK2177"/>
<dbReference type="RefSeq" id="WP_011251127.1">
    <property type="nucleotide sequence ID" value="NC_006624.1"/>
</dbReference>
<dbReference type="PATRIC" id="fig|69014.16.peg.2132"/>
<dbReference type="EnsemblBacteria" id="BAD86366">
    <property type="protein sequence ID" value="BAD86366"/>
    <property type="gene ID" value="TK2177"/>
</dbReference>
<protein>
    <submittedName>
        <fullName evidence="1">Hypothetical membrane protein</fullName>
    </submittedName>
</protein>
<organism evidence="1 2">
    <name type="scientific">Thermococcus kodakarensis (strain ATCC BAA-918 / JCM 12380 / KOD1)</name>
    <name type="common">Pyrococcus kodakaraensis (strain KOD1)</name>
    <dbReference type="NCBI Taxonomy" id="69014"/>
    <lineage>
        <taxon>Archaea</taxon>
        <taxon>Methanobacteriati</taxon>
        <taxon>Methanobacteriota</taxon>
        <taxon>Thermococci</taxon>
        <taxon>Thermococcales</taxon>
        <taxon>Thermococcaceae</taxon>
        <taxon>Thermococcus</taxon>
    </lineage>
</organism>
<name>Q5JHJ7_THEKO</name>
<proteinExistence type="predicted"/>
<evidence type="ECO:0000313" key="1">
    <source>
        <dbReference type="EMBL" id="BAD86366.1"/>
    </source>
</evidence>
<dbReference type="eggNOG" id="arCOG10028">
    <property type="taxonomic scope" value="Archaea"/>
</dbReference>
<dbReference type="OrthoDB" id="95469at2157"/>
<dbReference type="Proteomes" id="UP000000536">
    <property type="component" value="Chromosome"/>
</dbReference>
<evidence type="ECO:0000313" key="2">
    <source>
        <dbReference type="Proteomes" id="UP000000536"/>
    </source>
</evidence>
<dbReference type="KEGG" id="tko:TK2177"/>
<dbReference type="GeneID" id="78448717"/>
<dbReference type="AlphaFoldDB" id="Q5JHJ7"/>